<name>A0A2J4P754_9ENTR</name>
<proteinExistence type="predicted"/>
<feature type="non-terminal residue" evidence="1">
    <location>
        <position position="27"/>
    </location>
</feature>
<comment type="caution">
    <text evidence="1">The sequence shown here is derived from an EMBL/GenBank/DDBJ whole genome shotgun (WGS) entry which is preliminary data.</text>
</comment>
<reference evidence="1 2" key="2">
    <citation type="submission" date="2018-01" db="EMBL/GenBank/DDBJ databases">
        <title>Genomic study of Klebsiella pneumoniae.</title>
        <authorList>
            <person name="Yang Y."/>
            <person name="Bicalho R."/>
        </authorList>
    </citation>
    <scope>NUCLEOTIDE SEQUENCE [LARGE SCALE GENOMIC DNA]</scope>
    <source>
        <strain evidence="1 2">A11</strain>
    </source>
</reference>
<dbReference type="Proteomes" id="UP000234505">
    <property type="component" value="Unassembled WGS sequence"/>
</dbReference>
<protein>
    <submittedName>
        <fullName evidence="1">Porin</fullName>
    </submittedName>
</protein>
<accession>A0A2J4P754</accession>
<dbReference type="AlphaFoldDB" id="A0A2J4P754"/>
<evidence type="ECO:0000313" key="2">
    <source>
        <dbReference type="Proteomes" id="UP000234505"/>
    </source>
</evidence>
<dbReference type="EMBL" id="PIDS01002470">
    <property type="protein sequence ID" value="PLL11344.1"/>
    <property type="molecule type" value="Genomic_DNA"/>
</dbReference>
<sequence length="27" mass="2835">MKLKLLTVAVSTLLAAGTVQSAEVYNN</sequence>
<reference evidence="1 2" key="1">
    <citation type="submission" date="2017-11" db="EMBL/GenBank/DDBJ databases">
        <authorList>
            <person name="Han C.G."/>
        </authorList>
    </citation>
    <scope>NUCLEOTIDE SEQUENCE [LARGE SCALE GENOMIC DNA]</scope>
    <source>
        <strain evidence="1 2">A11</strain>
    </source>
</reference>
<gene>
    <name evidence="1" type="ORF">CWN50_37335</name>
</gene>
<evidence type="ECO:0000313" key="1">
    <source>
        <dbReference type="EMBL" id="PLL11344.1"/>
    </source>
</evidence>
<organism evidence="1 2">
    <name type="scientific">Klebsiella michiganensis</name>
    <dbReference type="NCBI Taxonomy" id="1134687"/>
    <lineage>
        <taxon>Bacteria</taxon>
        <taxon>Pseudomonadati</taxon>
        <taxon>Pseudomonadota</taxon>
        <taxon>Gammaproteobacteria</taxon>
        <taxon>Enterobacterales</taxon>
        <taxon>Enterobacteriaceae</taxon>
        <taxon>Klebsiella/Raoultella group</taxon>
        <taxon>Klebsiella</taxon>
    </lineage>
</organism>